<keyword evidence="3" id="KW-1185">Reference proteome</keyword>
<evidence type="ECO:0000313" key="2">
    <source>
        <dbReference type="EMBL" id="MFD2790566.1"/>
    </source>
</evidence>
<dbReference type="EMBL" id="JBHUOK010000030">
    <property type="protein sequence ID" value="MFD2790566.1"/>
    <property type="molecule type" value="Genomic_DNA"/>
</dbReference>
<dbReference type="Proteomes" id="UP001597532">
    <property type="component" value="Unassembled WGS sequence"/>
</dbReference>
<comment type="caution">
    <text evidence="2">The sequence shown here is derived from an EMBL/GenBank/DDBJ whole genome shotgun (WGS) entry which is preliminary data.</text>
</comment>
<reference evidence="3" key="1">
    <citation type="journal article" date="2019" name="Int. J. Syst. Evol. Microbiol.">
        <title>The Global Catalogue of Microorganisms (GCM) 10K type strain sequencing project: providing services to taxonomists for standard genome sequencing and annotation.</title>
        <authorList>
            <consortium name="The Broad Institute Genomics Platform"/>
            <consortium name="The Broad Institute Genome Sequencing Center for Infectious Disease"/>
            <person name="Wu L."/>
            <person name="Ma J."/>
        </authorList>
    </citation>
    <scope>NUCLEOTIDE SEQUENCE [LARGE SCALE GENOMIC DNA]</scope>
    <source>
        <strain evidence="3">KCTC 52924</strain>
    </source>
</reference>
<dbReference type="CDD" id="cd10929">
    <property type="entry name" value="CE4_u5"/>
    <property type="match status" value="1"/>
</dbReference>
<protein>
    <submittedName>
        <fullName evidence="2">Polysaccharide deacetylase family protein</fullName>
    </submittedName>
</protein>
<dbReference type="Pfam" id="PF01522">
    <property type="entry name" value="Polysacc_deac_1"/>
    <property type="match status" value="1"/>
</dbReference>
<feature type="domain" description="NodB homology" evidence="1">
    <location>
        <begin position="36"/>
        <end position="184"/>
    </location>
</feature>
<gene>
    <name evidence="2" type="ORF">ACFS1K_12405</name>
</gene>
<evidence type="ECO:0000259" key="1">
    <source>
        <dbReference type="Pfam" id="PF01522"/>
    </source>
</evidence>
<dbReference type="InterPro" id="IPR011330">
    <property type="entry name" value="Glyco_hydro/deAcase_b/a-brl"/>
</dbReference>
<dbReference type="RefSeq" id="WP_251806729.1">
    <property type="nucleotide sequence ID" value="NZ_CP166679.1"/>
</dbReference>
<dbReference type="SUPFAM" id="SSF88713">
    <property type="entry name" value="Glycoside hydrolase/deacetylase"/>
    <property type="match status" value="1"/>
</dbReference>
<dbReference type="InterPro" id="IPR002509">
    <property type="entry name" value="NODB_dom"/>
</dbReference>
<evidence type="ECO:0000313" key="3">
    <source>
        <dbReference type="Proteomes" id="UP001597532"/>
    </source>
</evidence>
<dbReference type="Gene3D" id="3.20.20.370">
    <property type="entry name" value="Glycoside hydrolase/deacetylase"/>
    <property type="match status" value="1"/>
</dbReference>
<sequence>MGTAGQFVISLDFELFWGVRDKRRIEDYGSAMEKVHEIVPNILELFREYEIKATFATVGLLFAKDRMEMTSFSPSVKPQYRDSNLSPYTDGFKLVKSNADEDPYHFALPLIEMIRDNYPEHEIGTHTFSHYYCQEVGQTVIDFKADLTAAIEIAKAKGMELHSLVFPRNQYNPEYLAVCREMGIWTYRGNEKAWYYAPDSKEGTTLKKKIYRTLDCYVNISGHNCYTLSKLKSQLPYNIPSSRFFRPYAAKGGRLVEYLKLKRIKESMTHAAKNNSMYHLWWHPHNFGQHTEQNMETLKSVLEHYKKLQLQYGFKSVSMKDCATLIDNRLGTEEKAIFG</sequence>
<organism evidence="2 3">
    <name type="scientific">Arenibacter antarcticus</name>
    <dbReference type="NCBI Taxonomy" id="2040469"/>
    <lineage>
        <taxon>Bacteria</taxon>
        <taxon>Pseudomonadati</taxon>
        <taxon>Bacteroidota</taxon>
        <taxon>Flavobacteriia</taxon>
        <taxon>Flavobacteriales</taxon>
        <taxon>Flavobacteriaceae</taxon>
        <taxon>Arenibacter</taxon>
    </lineage>
</organism>
<proteinExistence type="predicted"/>
<accession>A0ABW5VHR6</accession>
<name>A0ABW5VHR6_9FLAO</name>